<accession>A0A8K0FZF6</accession>
<reference evidence="2" key="1">
    <citation type="submission" date="2019-08" db="EMBL/GenBank/DDBJ databases">
        <title>The genome of the North American firefly Photinus pyralis.</title>
        <authorList>
            <consortium name="Photinus pyralis genome working group"/>
            <person name="Fallon T.R."/>
            <person name="Sander Lower S.E."/>
            <person name="Weng J.-K."/>
        </authorList>
    </citation>
    <scope>NUCLEOTIDE SEQUENCE</scope>
    <source>
        <strain evidence="2">TRF0915ILg1</strain>
        <tissue evidence="2">Whole body</tissue>
    </source>
</reference>
<dbReference type="PANTHER" id="PTHR21824">
    <property type="entry name" value="TRANSMEMBRANE PROTEIN 177"/>
    <property type="match status" value="1"/>
</dbReference>
<evidence type="ECO:0000313" key="3">
    <source>
        <dbReference type="Proteomes" id="UP000801492"/>
    </source>
</evidence>
<keyword evidence="1" id="KW-0472">Membrane</keyword>
<keyword evidence="1" id="KW-1133">Transmembrane helix</keyword>
<dbReference type="AlphaFoldDB" id="A0A8K0FZF6"/>
<dbReference type="GO" id="GO:0016020">
    <property type="term" value="C:membrane"/>
    <property type="evidence" value="ECO:0007669"/>
    <property type="project" value="TreeGrafter"/>
</dbReference>
<dbReference type="InterPro" id="IPR026620">
    <property type="entry name" value="TMEM177"/>
</dbReference>
<organism evidence="2 3">
    <name type="scientific">Ignelater luminosus</name>
    <name type="common">Cucubano</name>
    <name type="synonym">Pyrophorus luminosus</name>
    <dbReference type="NCBI Taxonomy" id="2038154"/>
    <lineage>
        <taxon>Eukaryota</taxon>
        <taxon>Metazoa</taxon>
        <taxon>Ecdysozoa</taxon>
        <taxon>Arthropoda</taxon>
        <taxon>Hexapoda</taxon>
        <taxon>Insecta</taxon>
        <taxon>Pterygota</taxon>
        <taxon>Neoptera</taxon>
        <taxon>Endopterygota</taxon>
        <taxon>Coleoptera</taxon>
        <taxon>Polyphaga</taxon>
        <taxon>Elateriformia</taxon>
        <taxon>Elateroidea</taxon>
        <taxon>Elateridae</taxon>
        <taxon>Agrypninae</taxon>
        <taxon>Pyrophorini</taxon>
        <taxon>Ignelater</taxon>
    </lineage>
</organism>
<evidence type="ECO:0000313" key="2">
    <source>
        <dbReference type="EMBL" id="KAF2882492.1"/>
    </source>
</evidence>
<dbReference type="Proteomes" id="UP000801492">
    <property type="component" value="Unassembled WGS sequence"/>
</dbReference>
<sequence>MNKPKSTVFERLGEWFLKESGKKFVFGSAVAASISIAAVNILPHTFLLNQFRDVVRLYKNGFTVPVPSQIEERFDRTLNLLEIPDKEQKQFKPFMVYGFDIFSAGTFSSKYGVIVGIPISFSYSDGGVIDKNAIRINEQSVPWELEEGKLLLKSLTLSEKAQIYAMAREIELRKTAKYFIDTFGAVASFIAAYGIGNHLNTKLNLFARPRAVRLTLYTLKIDGETW</sequence>
<proteinExistence type="predicted"/>
<dbReference type="OrthoDB" id="110174at2759"/>
<evidence type="ECO:0000256" key="1">
    <source>
        <dbReference type="SAM" id="Phobius"/>
    </source>
</evidence>
<gene>
    <name evidence="2" type="ORF">ILUMI_23676</name>
</gene>
<keyword evidence="3" id="KW-1185">Reference proteome</keyword>
<dbReference type="EMBL" id="VTPC01090613">
    <property type="protein sequence ID" value="KAF2882492.1"/>
    <property type="molecule type" value="Genomic_DNA"/>
</dbReference>
<protein>
    <submittedName>
        <fullName evidence="2">Uncharacterized protein</fullName>
    </submittedName>
</protein>
<comment type="caution">
    <text evidence="2">The sequence shown here is derived from an EMBL/GenBank/DDBJ whole genome shotgun (WGS) entry which is preliminary data.</text>
</comment>
<dbReference type="PANTHER" id="PTHR21824:SF4">
    <property type="entry name" value="TRANSMEMBRANE PROTEIN 177"/>
    <property type="match status" value="1"/>
</dbReference>
<feature type="transmembrane region" description="Helical" evidence="1">
    <location>
        <begin position="24"/>
        <end position="42"/>
    </location>
</feature>
<name>A0A8K0FZF6_IGNLU</name>
<keyword evidence="1" id="KW-0812">Transmembrane</keyword>